<evidence type="ECO:0000313" key="4">
    <source>
        <dbReference type="Proteomes" id="UP001295684"/>
    </source>
</evidence>
<feature type="compositionally biased region" description="Basic and acidic residues" evidence="1">
    <location>
        <begin position="27"/>
        <end position="37"/>
    </location>
</feature>
<evidence type="ECO:0000259" key="2">
    <source>
        <dbReference type="SMART" id="SM00239"/>
    </source>
</evidence>
<feature type="compositionally biased region" description="Basic and acidic residues" evidence="1">
    <location>
        <begin position="62"/>
        <end position="131"/>
    </location>
</feature>
<dbReference type="GO" id="GO:1904491">
    <property type="term" value="P:protein localization to ciliary transition zone"/>
    <property type="evidence" value="ECO:0007669"/>
    <property type="project" value="TreeGrafter"/>
</dbReference>
<dbReference type="Pfam" id="PF15625">
    <property type="entry name" value="CC2D2AN-C2"/>
    <property type="match status" value="1"/>
</dbReference>
<feature type="region of interest" description="Disordered" evidence="1">
    <location>
        <begin position="1"/>
        <end position="144"/>
    </location>
</feature>
<dbReference type="SUPFAM" id="SSF49562">
    <property type="entry name" value="C2 domain (Calcium/lipid-binding domain, CaLB)"/>
    <property type="match status" value="1"/>
</dbReference>
<dbReference type="Proteomes" id="UP001295684">
    <property type="component" value="Unassembled WGS sequence"/>
</dbReference>
<dbReference type="InterPro" id="IPR028928">
    <property type="entry name" value="CC2D2AN-C2"/>
</dbReference>
<feature type="domain" description="C2" evidence="2">
    <location>
        <begin position="835"/>
        <end position="1110"/>
    </location>
</feature>
<proteinExistence type="predicted"/>
<keyword evidence="4" id="KW-1185">Reference proteome</keyword>
<feature type="compositionally biased region" description="Basic and acidic residues" evidence="1">
    <location>
        <begin position="924"/>
        <end position="933"/>
    </location>
</feature>
<feature type="compositionally biased region" description="Acidic residues" evidence="1">
    <location>
        <begin position="132"/>
        <end position="144"/>
    </location>
</feature>
<dbReference type="EMBL" id="CAMPGE010000624">
    <property type="protein sequence ID" value="CAI2359377.1"/>
    <property type="molecule type" value="Genomic_DNA"/>
</dbReference>
<feature type="compositionally biased region" description="Basic and acidic residues" evidence="1">
    <location>
        <begin position="547"/>
        <end position="562"/>
    </location>
</feature>
<dbReference type="Pfam" id="PF24652">
    <property type="entry name" value="CEP76_C"/>
    <property type="match status" value="1"/>
</dbReference>
<evidence type="ECO:0000313" key="3">
    <source>
        <dbReference type="EMBL" id="CAI2359377.1"/>
    </source>
</evidence>
<dbReference type="InterPro" id="IPR000008">
    <property type="entry name" value="C2_dom"/>
</dbReference>
<name>A0AAD1U2Q2_EUPCR</name>
<accession>A0AAD1U2Q2</accession>
<dbReference type="Pfam" id="PF24656">
    <property type="entry name" value="CEPT76_peptidase"/>
    <property type="match status" value="1"/>
</dbReference>
<dbReference type="GO" id="GO:0035869">
    <property type="term" value="C:ciliary transition zone"/>
    <property type="evidence" value="ECO:0007669"/>
    <property type="project" value="TreeGrafter"/>
</dbReference>
<gene>
    <name evidence="3" type="ORF">ECRASSUSDP1_LOCUS666</name>
</gene>
<dbReference type="InterPro" id="IPR052434">
    <property type="entry name" value="Tectonic-like_complex_comp"/>
</dbReference>
<feature type="compositionally biased region" description="Low complexity" evidence="1">
    <location>
        <begin position="563"/>
        <end position="575"/>
    </location>
</feature>
<dbReference type="SMART" id="SM00239">
    <property type="entry name" value="C2"/>
    <property type="match status" value="1"/>
</dbReference>
<dbReference type="PANTHER" id="PTHR20837:SF0">
    <property type="entry name" value="COILED-COIL AND C2 DOMAIN-CONTAINING PROTEIN 2A"/>
    <property type="match status" value="1"/>
</dbReference>
<feature type="compositionally biased region" description="Basic and acidic residues" evidence="1">
    <location>
        <begin position="1"/>
        <end position="21"/>
    </location>
</feature>
<feature type="region of interest" description="Disordered" evidence="1">
    <location>
        <begin position="864"/>
        <end position="977"/>
    </location>
</feature>
<dbReference type="Gene3D" id="2.60.40.150">
    <property type="entry name" value="C2 domain"/>
    <property type="match status" value="1"/>
</dbReference>
<organism evidence="3 4">
    <name type="scientific">Euplotes crassus</name>
    <dbReference type="NCBI Taxonomy" id="5936"/>
    <lineage>
        <taxon>Eukaryota</taxon>
        <taxon>Sar</taxon>
        <taxon>Alveolata</taxon>
        <taxon>Ciliophora</taxon>
        <taxon>Intramacronucleata</taxon>
        <taxon>Spirotrichea</taxon>
        <taxon>Hypotrichia</taxon>
        <taxon>Euplotida</taxon>
        <taxon>Euplotidae</taxon>
        <taxon>Moneuplotes</taxon>
    </lineage>
</organism>
<dbReference type="InterPro" id="IPR056288">
    <property type="entry name" value="CEP76_C"/>
</dbReference>
<sequence>MDDGRSPPRGRINEDGDSFDRYEDDPSNSRDRDDPSPRSRSRHSRSLGQRGHSDEESGDYNDDSHDDQYDDDSRDHNDYSDSKDDPQGRSDDEDHKHDEDRKDEDFEEEEKKENEQQDENKENEEEKKDEEAKEEEIEDLEEVEQAPLIPKSVVYSRERSYWLAHRDRAVLEQQVMDLPEKTELVMERTKNQADSEASGFLSKLQNDGIYKIGTTEGIVTPTLTKPIDLTNRQPHRLKVRSAILCERLNSLKKKHFKLEIILGKIILRDHKLFINEDHEAIKLKELHEEFERVVGLGMIPFYKSRLDELQKDLYKAEDNRKVDEDHVKFLKATIKDIKKRRNQEKKKVKNLGIALYEKWIKIQKIRKDNDFQSTTVELKAREHKLPDRKTEIIFYLNRTEPQKKTISGKSMPPKEKSRRNQIKNLQAKIELYVNDKKVDTTNPEKVSWPNFEAEFGERFLLFLYTMPKSIELRIILEGDEVCRIPVEIPGTKVESLTSSYAISKEVKFSKQDYRAQQRYDIFVKDGKIDPLKIQEQQQKYEEYLTRTKKKEEEKKEENKEPAVAEPNNAPAAAAPKAEKPPPNPANNKYIKMVEDLKKGHDVRGLLYFKTEWKEDGSRMPPAIRILLEKEHQNEDPEDTEIPKSKIIDVNDPKYKSLVKAQKENNENLRRLIQRDSLNPLHDLEPFRHIQLINQDTHYELVNLDIPMLEQEVVNDPTLSYLIEKFSKLGAQQTYDQMLKEVKSYSGTERLQDMSKDVLERRQKFMEKIKRVQKDIKTGKNKPNINYNSIIEEEGGIDAKNPCAGLAAKVFAPRRKLRPKITEKPAISIGQCSKANLRVQIMSGINIPVRNESIRAIENMNRAINENNQNPGLRNAPGRAGAPNPSLGGPQNDPYGGLNNSYLGGQYDRRSRTGYDNYARPLDQTGRDYDRDPRLGGTDPYGRNQRDRTPPPYSGYGSVANPYDNQPGHYGGINQPRGPVGGMGALQKAQMELTGFNKLIQGSVFIEVRLVSSRRNSERPQTKSTRECNGSFPDWNETLNFEILPANGSKLTEEELVNGDDTLYFSIFDKYESEKRVILTNKHEITVENKFLGSFSVPLMSVLQNTPKLEGHIRVDRPLNLQGYGMLPSGMLSSNIFKGEIDTDLLPTYVSVSINIDPLLELPAENEFDFYPGGEDAKLLRGGALWANTYRARKKGPPIIVKCFGENVERKSILLCRYLASQAPPRDLIDLANGPIEDEKFAIQKAARFVSLIPFINDNTAIDLLPDVWCTSQEFLDFNGGDYEEHAILLCNYFNYIDGILNEGKVKSYLILGNAVPEGYTTYVLRRNLENNHVEVWDSIRGQAYFFGRGMKTNYCCWCFPISKGFRNKSENNKEEDENFIVQQNVTCQLKSIGCIIGEDNIWANRQKNTDPSLCEFDLENKRHWRPFFNKNNKAKYLSNELDGILTVQDKIKYPGGEAINLAYLEDDIKNYISRKFADERINHYTRWNHSCSDILRETMRELETLKRETCCPPVSSFKKLKGEGKPTKTSDVFDVLTQNLNEVVRGKKIYGFPINTTFTNLDALWEEVRNTGMHEIVGSNIEFVLSVFVYAYPCNVISVWIYMMSLSSE</sequence>
<feature type="region of interest" description="Disordered" evidence="1">
    <location>
        <begin position="547"/>
        <end position="588"/>
    </location>
</feature>
<comment type="caution">
    <text evidence="3">The sequence shown here is derived from an EMBL/GenBank/DDBJ whole genome shotgun (WGS) entry which is preliminary data.</text>
</comment>
<dbReference type="InterPro" id="IPR056290">
    <property type="entry name" value="CEPT76/DRC7_peptidase-like_dom"/>
</dbReference>
<dbReference type="InterPro" id="IPR035892">
    <property type="entry name" value="C2_domain_sf"/>
</dbReference>
<reference evidence="3" key="1">
    <citation type="submission" date="2023-07" db="EMBL/GenBank/DDBJ databases">
        <authorList>
            <consortium name="AG Swart"/>
            <person name="Singh M."/>
            <person name="Singh A."/>
            <person name="Seah K."/>
            <person name="Emmerich C."/>
        </authorList>
    </citation>
    <scope>NUCLEOTIDE SEQUENCE</scope>
    <source>
        <strain evidence="3">DP1</strain>
    </source>
</reference>
<dbReference type="PANTHER" id="PTHR20837">
    <property type="entry name" value="CENTROSOMAL PROTEIN-RELATED"/>
    <property type="match status" value="1"/>
</dbReference>
<protein>
    <recommendedName>
        <fullName evidence="2">C2 domain-containing protein</fullName>
    </recommendedName>
</protein>
<dbReference type="GO" id="GO:1905515">
    <property type="term" value="P:non-motile cilium assembly"/>
    <property type="evidence" value="ECO:0007669"/>
    <property type="project" value="TreeGrafter"/>
</dbReference>
<evidence type="ECO:0000256" key="1">
    <source>
        <dbReference type="SAM" id="MobiDB-lite"/>
    </source>
</evidence>